<dbReference type="InterPro" id="IPR008258">
    <property type="entry name" value="Transglycosylase_SLT_dom_1"/>
</dbReference>
<keyword evidence="5" id="KW-1185">Reference proteome</keyword>
<name>A0A975H3Q5_9BURK</name>
<dbReference type="SUPFAM" id="SSF53955">
    <property type="entry name" value="Lysozyme-like"/>
    <property type="match status" value="1"/>
</dbReference>
<proteinExistence type="inferred from homology"/>
<dbReference type="AlphaFoldDB" id="A0A975H3Q5"/>
<dbReference type="Gene3D" id="1.10.530.10">
    <property type="match status" value="1"/>
</dbReference>
<dbReference type="PANTHER" id="PTHR37423">
    <property type="entry name" value="SOLUBLE LYTIC MUREIN TRANSGLYCOSYLASE-RELATED"/>
    <property type="match status" value="1"/>
</dbReference>
<dbReference type="Proteomes" id="UP000663903">
    <property type="component" value="Chromosome"/>
</dbReference>
<dbReference type="RefSeq" id="WP_208009244.1">
    <property type="nucleotide sequence ID" value="NZ_CP071796.1"/>
</dbReference>
<evidence type="ECO:0000256" key="1">
    <source>
        <dbReference type="ARBA" id="ARBA00007734"/>
    </source>
</evidence>
<evidence type="ECO:0000259" key="3">
    <source>
        <dbReference type="Pfam" id="PF01464"/>
    </source>
</evidence>
<dbReference type="KEGG" id="otd:J1M35_00775"/>
<sequence>MGAGAVLASPPPAPPGCSAGWEQLLPFSERQQALQVRGCEAARKPSQALAGQMTIYERPVADGPLGPLAAPDAPRRAGPAAPPSRIAPAASLSRASTGARPVALAPLIDRAARAHDIDPLLLHAIARVESRHHTGAISHAGAHGLMQVIVPTARRFGVGAAEELHDPSTNLDVSARYLKTLQRRFGNDLPLVLAAYNAGEGAVEKHGRRIPPYRETQDYVRKVMAEYGTLRRISLRHPAAQWAGAGLGSML</sequence>
<evidence type="ECO:0000313" key="4">
    <source>
        <dbReference type="EMBL" id="QTD45496.1"/>
    </source>
</evidence>
<evidence type="ECO:0000256" key="2">
    <source>
        <dbReference type="SAM" id="MobiDB-lite"/>
    </source>
</evidence>
<protein>
    <submittedName>
        <fullName evidence="4">Lytic transglycosylase domain-containing protein</fullName>
    </submittedName>
</protein>
<dbReference type="Pfam" id="PF01464">
    <property type="entry name" value="SLT"/>
    <property type="match status" value="1"/>
</dbReference>
<dbReference type="PANTHER" id="PTHR37423:SF2">
    <property type="entry name" value="MEMBRANE-BOUND LYTIC MUREIN TRANSGLYCOSYLASE C"/>
    <property type="match status" value="1"/>
</dbReference>
<dbReference type="EMBL" id="CP071796">
    <property type="protein sequence ID" value="QTD45496.1"/>
    <property type="molecule type" value="Genomic_DNA"/>
</dbReference>
<organism evidence="4 5">
    <name type="scientific">Ottowia testudinis</name>
    <dbReference type="NCBI Taxonomy" id="2816950"/>
    <lineage>
        <taxon>Bacteria</taxon>
        <taxon>Pseudomonadati</taxon>
        <taxon>Pseudomonadota</taxon>
        <taxon>Betaproteobacteria</taxon>
        <taxon>Burkholderiales</taxon>
        <taxon>Comamonadaceae</taxon>
        <taxon>Ottowia</taxon>
    </lineage>
</organism>
<comment type="similarity">
    <text evidence="1">Belongs to the transglycosylase Slt family.</text>
</comment>
<feature type="domain" description="Transglycosylase SLT" evidence="3">
    <location>
        <begin position="107"/>
        <end position="208"/>
    </location>
</feature>
<accession>A0A975H3Q5</accession>
<feature type="region of interest" description="Disordered" evidence="2">
    <location>
        <begin position="65"/>
        <end position="92"/>
    </location>
</feature>
<gene>
    <name evidence="4" type="ORF">J1M35_00775</name>
</gene>
<evidence type="ECO:0000313" key="5">
    <source>
        <dbReference type="Proteomes" id="UP000663903"/>
    </source>
</evidence>
<dbReference type="CDD" id="cd00254">
    <property type="entry name" value="LT-like"/>
    <property type="match status" value="1"/>
</dbReference>
<dbReference type="InterPro" id="IPR023346">
    <property type="entry name" value="Lysozyme-like_dom_sf"/>
</dbReference>
<reference evidence="4" key="1">
    <citation type="submission" date="2021-03" db="EMBL/GenBank/DDBJ databases">
        <title>Ottowia sp. 27C isolated from the cloaca of a Giant Asian pond turtle (Heosemys grandis).</title>
        <authorList>
            <person name="Spergser J."/>
            <person name="Busse H.-J."/>
        </authorList>
    </citation>
    <scope>NUCLEOTIDE SEQUENCE</scope>
    <source>
        <strain evidence="4">27C</strain>
    </source>
</reference>